<name>A0A4S4MT86_9APHY</name>
<reference evidence="1 2" key="1">
    <citation type="submission" date="2019-02" db="EMBL/GenBank/DDBJ databases">
        <title>Genome sequencing of the rare red list fungi Antrodiella citrinella (Flaviporus citrinellus).</title>
        <authorList>
            <person name="Buettner E."/>
            <person name="Kellner H."/>
        </authorList>
    </citation>
    <scope>NUCLEOTIDE SEQUENCE [LARGE SCALE GENOMIC DNA]</scope>
    <source>
        <strain evidence="1 2">DSM 108506</strain>
    </source>
</reference>
<dbReference type="AlphaFoldDB" id="A0A4S4MT86"/>
<sequence length="276" mass="31749">MDPKLLLYMASWIMAKCDDIDIFTGQPKPPSQSCPGHGHTEKMRAALTHKFGRDFQLGSQQWIENPAYPGRYIGNPSISVVVGQYMVSLRRRKVCAGDVVTSACAMKALYDYNKGFPRLAHEAYSKKRKAEHPEEWAGFVIRMMLQLQYIVSMLCLLRYDETLRIMWTDVTFEVDKDGQYIVRLCLPFRKTHQNGGICPFILYANCDKPWMCPVRAFAIWWHLMNEMQCEFTGYIFRKCVGRDGISKAPLDAMVSVRSYTFLLTTHSVRTVFGDVP</sequence>
<evidence type="ECO:0000313" key="1">
    <source>
        <dbReference type="EMBL" id="THH26560.1"/>
    </source>
</evidence>
<dbReference type="EMBL" id="SGPM01000335">
    <property type="protein sequence ID" value="THH26560.1"/>
    <property type="molecule type" value="Genomic_DNA"/>
</dbReference>
<dbReference type="OrthoDB" id="2795280at2759"/>
<proteinExistence type="predicted"/>
<accession>A0A4S4MT86</accession>
<gene>
    <name evidence="1" type="ORF">EUX98_g7632</name>
</gene>
<dbReference type="Proteomes" id="UP000308730">
    <property type="component" value="Unassembled WGS sequence"/>
</dbReference>
<organism evidence="1 2">
    <name type="scientific">Antrodiella citrinella</name>
    <dbReference type="NCBI Taxonomy" id="2447956"/>
    <lineage>
        <taxon>Eukaryota</taxon>
        <taxon>Fungi</taxon>
        <taxon>Dikarya</taxon>
        <taxon>Basidiomycota</taxon>
        <taxon>Agaricomycotina</taxon>
        <taxon>Agaricomycetes</taxon>
        <taxon>Polyporales</taxon>
        <taxon>Steccherinaceae</taxon>
        <taxon>Antrodiella</taxon>
    </lineage>
</organism>
<keyword evidence="2" id="KW-1185">Reference proteome</keyword>
<protein>
    <submittedName>
        <fullName evidence="1">Uncharacterized protein</fullName>
    </submittedName>
</protein>
<evidence type="ECO:0000313" key="2">
    <source>
        <dbReference type="Proteomes" id="UP000308730"/>
    </source>
</evidence>
<comment type="caution">
    <text evidence="1">The sequence shown here is derived from an EMBL/GenBank/DDBJ whole genome shotgun (WGS) entry which is preliminary data.</text>
</comment>